<organism evidence="2 3">
    <name type="scientific">Devosia litorisediminis</name>
    <dbReference type="NCBI Taxonomy" id="2829817"/>
    <lineage>
        <taxon>Bacteria</taxon>
        <taxon>Pseudomonadati</taxon>
        <taxon>Pseudomonadota</taxon>
        <taxon>Alphaproteobacteria</taxon>
        <taxon>Hyphomicrobiales</taxon>
        <taxon>Devosiaceae</taxon>
        <taxon>Devosia</taxon>
    </lineage>
</organism>
<dbReference type="Proteomes" id="UP000678281">
    <property type="component" value="Unassembled WGS sequence"/>
</dbReference>
<proteinExistence type="predicted"/>
<accession>A0A942EHS0</accession>
<dbReference type="EMBL" id="JAGXTP010000003">
    <property type="protein sequence ID" value="MBS3850246.1"/>
    <property type="molecule type" value="Genomic_DNA"/>
</dbReference>
<evidence type="ECO:0000313" key="3">
    <source>
        <dbReference type="Proteomes" id="UP000678281"/>
    </source>
</evidence>
<dbReference type="AlphaFoldDB" id="A0A942EHS0"/>
<feature type="chain" id="PRO_5037176510" evidence="1">
    <location>
        <begin position="36"/>
        <end position="452"/>
    </location>
</feature>
<evidence type="ECO:0000256" key="1">
    <source>
        <dbReference type="SAM" id="SignalP"/>
    </source>
</evidence>
<keyword evidence="3" id="KW-1185">Reference proteome</keyword>
<evidence type="ECO:0000313" key="2">
    <source>
        <dbReference type="EMBL" id="MBS3850246.1"/>
    </source>
</evidence>
<reference evidence="2" key="1">
    <citation type="submission" date="2021-04" db="EMBL/GenBank/DDBJ databases">
        <title>Devosia litorisediminis sp. nov., isolated from a sand dune.</title>
        <authorList>
            <person name="Park S."/>
            <person name="Yoon J.-H."/>
        </authorList>
    </citation>
    <scope>NUCLEOTIDE SEQUENCE</scope>
    <source>
        <strain evidence="2">BSSL-BM10</strain>
    </source>
</reference>
<protein>
    <submittedName>
        <fullName evidence="2">Uncharacterized protein</fullName>
    </submittedName>
</protein>
<name>A0A942EHS0_9HYPH</name>
<comment type="caution">
    <text evidence="2">The sequence shown here is derived from an EMBL/GenBank/DDBJ whole genome shotgun (WGS) entry which is preliminary data.</text>
</comment>
<gene>
    <name evidence="2" type="ORF">KD146_16220</name>
</gene>
<dbReference type="RefSeq" id="WP_212659874.1">
    <property type="nucleotide sequence ID" value="NZ_JAGXTP010000003.1"/>
</dbReference>
<feature type="signal peptide" evidence="1">
    <location>
        <begin position="1"/>
        <end position="35"/>
    </location>
</feature>
<sequence>MIRLKTLLNSAGLGLVSAATLAAALALGLTMPAHADKITHTPKTSAPAISAGMIDYGDDTSEWANDGECDDPRFAGPAAADELLEADKGHDATDCRTAYEAGALTLVDTTAIIEAPAPAIDFGDDSSDWARDGECDDPRFEGPASAAELLDADIARDATDCQAAFEAGTVTLRADSAADSASDTATPSTIEAIDFGDDTSHWANDGECDDPRFAGTGVASELLQADLGHDATDCRTAYDAGMATFIGDSPALDDPSQSFIDYGDDTSEWANDGECDDPRFAGSGVADELLEADRGHDATDCQAAVEAGNASFLGGDTTSPVGAFDYGGDWSKWANDGECDDLRFEGPGTDKKLLTDDLQGDASDCKALEAQGQVSIRTVYTPQYAAAAPYDSQAIEFGDDSSSYANDGQCDDPRFEGPGAASYVLEDDLKRDASDCRTGYEAGTIMLRAGQS</sequence>
<keyword evidence="1" id="KW-0732">Signal</keyword>